<reference evidence="3" key="1">
    <citation type="submission" date="2018-12" db="EMBL/GenBank/DDBJ databases">
        <title>The complete genome of Metarhizium rileyi, a key fungal pathogen of Lepidoptera.</title>
        <authorList>
            <person name="Binneck E."/>
            <person name="Lastra C.C.L."/>
            <person name="Sosa-Gomez D.R."/>
        </authorList>
    </citation>
    <scope>NUCLEOTIDE SEQUENCE [LARGE SCALE GENOMIC DNA]</scope>
    <source>
        <strain evidence="3">Cep018-CH2</strain>
    </source>
</reference>
<gene>
    <name evidence="2" type="ORF">ED733_003352</name>
</gene>
<name>A0A5C6G957_METRR</name>
<sequence>MGSKTLGNEDRREHGRRGQPCQRRDPRSQEELRGEIRGKTHPVKRVRNFCGHDYRIHGEKTIPFVKNSQQPGIFGVPDRASLPLSSANRL</sequence>
<proteinExistence type="predicted"/>
<evidence type="ECO:0000313" key="3">
    <source>
        <dbReference type="Proteomes" id="UP000317257"/>
    </source>
</evidence>
<feature type="region of interest" description="Disordered" evidence="1">
    <location>
        <begin position="1"/>
        <end position="40"/>
    </location>
</feature>
<feature type="region of interest" description="Disordered" evidence="1">
    <location>
        <begin position="67"/>
        <end position="90"/>
    </location>
</feature>
<accession>A0A5C6G957</accession>
<dbReference type="AlphaFoldDB" id="A0A5C6G957"/>
<comment type="caution">
    <text evidence="2">The sequence shown here is derived from an EMBL/GenBank/DDBJ whole genome shotgun (WGS) entry which is preliminary data.</text>
</comment>
<evidence type="ECO:0000313" key="2">
    <source>
        <dbReference type="EMBL" id="TWU72861.1"/>
    </source>
</evidence>
<dbReference type="Proteomes" id="UP000317257">
    <property type="component" value="Unassembled WGS sequence"/>
</dbReference>
<dbReference type="EMBL" id="SBHS01000023">
    <property type="protein sequence ID" value="TWU72861.1"/>
    <property type="molecule type" value="Genomic_DNA"/>
</dbReference>
<organism evidence="2 3">
    <name type="scientific">Metarhizium rileyi (strain RCEF 4871)</name>
    <name type="common">Nomuraea rileyi</name>
    <dbReference type="NCBI Taxonomy" id="1649241"/>
    <lineage>
        <taxon>Eukaryota</taxon>
        <taxon>Fungi</taxon>
        <taxon>Dikarya</taxon>
        <taxon>Ascomycota</taxon>
        <taxon>Pezizomycotina</taxon>
        <taxon>Sordariomycetes</taxon>
        <taxon>Hypocreomycetidae</taxon>
        <taxon>Hypocreales</taxon>
        <taxon>Clavicipitaceae</taxon>
        <taxon>Metarhizium</taxon>
    </lineage>
</organism>
<feature type="compositionally biased region" description="Basic and acidic residues" evidence="1">
    <location>
        <begin position="22"/>
        <end position="38"/>
    </location>
</feature>
<protein>
    <submittedName>
        <fullName evidence="2">Uncharacterized protein</fullName>
    </submittedName>
</protein>
<evidence type="ECO:0000256" key="1">
    <source>
        <dbReference type="SAM" id="MobiDB-lite"/>
    </source>
</evidence>